<accession>A0ABM1BIL1</accession>
<dbReference type="GeneID" id="106466962"/>
<dbReference type="PANTHER" id="PTHR11683:SF12">
    <property type="entry name" value="M6, ISOFORM F"/>
    <property type="match status" value="1"/>
</dbReference>
<feature type="transmembrane region" description="Helical" evidence="1">
    <location>
        <begin position="158"/>
        <end position="177"/>
    </location>
</feature>
<organism evidence="2 3">
    <name type="scientific">Limulus polyphemus</name>
    <name type="common">Atlantic horseshoe crab</name>
    <dbReference type="NCBI Taxonomy" id="6850"/>
    <lineage>
        <taxon>Eukaryota</taxon>
        <taxon>Metazoa</taxon>
        <taxon>Ecdysozoa</taxon>
        <taxon>Arthropoda</taxon>
        <taxon>Chelicerata</taxon>
        <taxon>Merostomata</taxon>
        <taxon>Xiphosura</taxon>
        <taxon>Limulidae</taxon>
        <taxon>Limulus</taxon>
    </lineage>
</organism>
<dbReference type="Proteomes" id="UP000694941">
    <property type="component" value="Unplaced"/>
</dbReference>
<dbReference type="InterPro" id="IPR001614">
    <property type="entry name" value="Myelin_PLP"/>
</dbReference>
<keyword evidence="1" id="KW-1133">Transmembrane helix</keyword>
<gene>
    <name evidence="3" type="primary">LOC106466962</name>
</gene>
<feature type="transmembrane region" description="Helical" evidence="1">
    <location>
        <begin position="229"/>
        <end position="250"/>
    </location>
</feature>
<dbReference type="Pfam" id="PF01275">
    <property type="entry name" value="Myelin_PLP"/>
    <property type="match status" value="1"/>
</dbReference>
<proteinExistence type="predicted"/>
<evidence type="ECO:0000313" key="3">
    <source>
        <dbReference type="RefSeq" id="XP_013782729.1"/>
    </source>
</evidence>
<name>A0ABM1BIL1_LIMPO</name>
<protein>
    <submittedName>
        <fullName evidence="3">Neuronal membrane glycoprotein M6-a-like</fullName>
    </submittedName>
</protein>
<reference evidence="3" key="1">
    <citation type="submission" date="2025-08" db="UniProtKB">
        <authorList>
            <consortium name="RefSeq"/>
        </authorList>
    </citation>
    <scope>IDENTIFICATION</scope>
    <source>
        <tissue evidence="3">Muscle</tissue>
    </source>
</reference>
<sequence>MTSARDPSGLYSKEDFARRLFKDLHKTGRRQCCKLRCCGGCFRCMARIPYATLIATVMCFAGSGVFLGSMYKGVALTLRMFEDVFQIQFHGLTDLRIIFIVIGGVMGVLSLFLLLVGCLATGATRERIYRGWKARLGGRISCALFLVITYLLDLAWIFILACLVIITFVFMVSWGLCNQLEITNSQRQCIDLTHFDFMFPTETKYENLRLCSEGKVKEFCKDYVEQATIMYLLATAACALVVISLVHYLICLSANYAHIKDNEKFQDLQELQYLQDTELGTLTKDRF</sequence>
<evidence type="ECO:0000313" key="2">
    <source>
        <dbReference type="Proteomes" id="UP000694941"/>
    </source>
</evidence>
<keyword evidence="1" id="KW-0472">Membrane</keyword>
<evidence type="ECO:0000256" key="1">
    <source>
        <dbReference type="SAM" id="Phobius"/>
    </source>
</evidence>
<dbReference type="PANTHER" id="PTHR11683">
    <property type="entry name" value="MYELIN PROTEOLIPID"/>
    <property type="match status" value="1"/>
</dbReference>
<keyword evidence="2" id="KW-1185">Reference proteome</keyword>
<feature type="transmembrane region" description="Helical" evidence="1">
    <location>
        <begin position="97"/>
        <end position="124"/>
    </location>
</feature>
<dbReference type="RefSeq" id="XP_013782729.1">
    <property type="nucleotide sequence ID" value="XM_013927275.2"/>
</dbReference>
<feature type="transmembrane region" description="Helical" evidence="1">
    <location>
        <begin position="50"/>
        <end position="71"/>
    </location>
</feature>
<keyword evidence="1" id="KW-0812">Transmembrane</keyword>